<gene>
    <name evidence="3" type="ORF">EZV62_012804</name>
</gene>
<protein>
    <recommendedName>
        <fullName evidence="2">Retroviral polymerase SH3-like domain-containing protein</fullName>
    </recommendedName>
</protein>
<dbReference type="EMBL" id="VAHF01000005">
    <property type="protein sequence ID" value="TXG61441.1"/>
    <property type="molecule type" value="Genomic_DNA"/>
</dbReference>
<dbReference type="InterPro" id="IPR057670">
    <property type="entry name" value="SH3_retrovirus"/>
</dbReference>
<evidence type="ECO:0000313" key="3">
    <source>
        <dbReference type="EMBL" id="TXG61441.1"/>
    </source>
</evidence>
<feature type="compositionally biased region" description="Low complexity" evidence="1">
    <location>
        <begin position="92"/>
        <end position="107"/>
    </location>
</feature>
<proteinExistence type="predicted"/>
<feature type="compositionally biased region" description="Acidic residues" evidence="1">
    <location>
        <begin position="111"/>
        <end position="120"/>
    </location>
</feature>
<evidence type="ECO:0000259" key="2">
    <source>
        <dbReference type="Pfam" id="PF25597"/>
    </source>
</evidence>
<dbReference type="AlphaFoldDB" id="A0A5C7HWD6"/>
<dbReference type="OrthoDB" id="1933590at2759"/>
<organism evidence="3 4">
    <name type="scientific">Acer yangbiense</name>
    <dbReference type="NCBI Taxonomy" id="1000413"/>
    <lineage>
        <taxon>Eukaryota</taxon>
        <taxon>Viridiplantae</taxon>
        <taxon>Streptophyta</taxon>
        <taxon>Embryophyta</taxon>
        <taxon>Tracheophyta</taxon>
        <taxon>Spermatophyta</taxon>
        <taxon>Magnoliopsida</taxon>
        <taxon>eudicotyledons</taxon>
        <taxon>Gunneridae</taxon>
        <taxon>Pentapetalae</taxon>
        <taxon>rosids</taxon>
        <taxon>malvids</taxon>
        <taxon>Sapindales</taxon>
        <taxon>Sapindaceae</taxon>
        <taxon>Hippocastanoideae</taxon>
        <taxon>Acereae</taxon>
        <taxon>Acer</taxon>
    </lineage>
</organism>
<feature type="domain" description="Retroviral polymerase SH3-like" evidence="2">
    <location>
        <begin position="19"/>
        <end position="69"/>
    </location>
</feature>
<keyword evidence="4" id="KW-1185">Reference proteome</keyword>
<dbReference type="Proteomes" id="UP000323000">
    <property type="component" value="Chromosome 5"/>
</dbReference>
<dbReference type="Pfam" id="PF25597">
    <property type="entry name" value="SH3_retrovirus"/>
    <property type="match status" value="1"/>
</dbReference>
<reference evidence="4" key="1">
    <citation type="journal article" date="2019" name="Gigascience">
        <title>De novo genome assembly of the endangered Acer yangbiense, a plant species with extremely small populations endemic to Yunnan Province, China.</title>
        <authorList>
            <person name="Yang J."/>
            <person name="Wariss H.M."/>
            <person name="Tao L."/>
            <person name="Zhang R."/>
            <person name="Yun Q."/>
            <person name="Hollingsworth P."/>
            <person name="Dao Z."/>
            <person name="Luo G."/>
            <person name="Guo H."/>
            <person name="Ma Y."/>
            <person name="Sun W."/>
        </authorList>
    </citation>
    <scope>NUCLEOTIDE SEQUENCE [LARGE SCALE GENOMIC DNA]</scope>
    <source>
        <strain evidence="4">cv. Malutang</strain>
    </source>
</reference>
<accession>A0A5C7HWD6</accession>
<feature type="region of interest" description="Disordered" evidence="1">
    <location>
        <begin position="86"/>
        <end position="120"/>
    </location>
</feature>
<sequence length="120" mass="14169">MKLYRSSKIGRRGLSFNLDRLEPRAKNCMFLGYLDVVKGFKLWYQDGSFSKCFNSRDVVFKENEMFMKKFESLEIPIHRPSEEDEIEMELFNSYQNTNSSQPSTSQTGDMDNSEEETYED</sequence>
<evidence type="ECO:0000313" key="4">
    <source>
        <dbReference type="Proteomes" id="UP000323000"/>
    </source>
</evidence>
<evidence type="ECO:0000256" key="1">
    <source>
        <dbReference type="SAM" id="MobiDB-lite"/>
    </source>
</evidence>
<comment type="caution">
    <text evidence="3">The sequence shown here is derived from an EMBL/GenBank/DDBJ whole genome shotgun (WGS) entry which is preliminary data.</text>
</comment>
<name>A0A5C7HWD6_9ROSI</name>